<protein>
    <submittedName>
        <fullName evidence="1">Uncharacterized protein</fullName>
    </submittedName>
</protein>
<sequence>MSLKVFFRRAAELRFPETLDLTPEGLRLKKEELLVLHPLKRWSFPGKILSAERTLCDQLLVLLEDGRLLVVEAGLRELLSTRAEALAAFPGGLFLVGRDRIRLLSFPQLRELHRFQGPGQTVLSATVRRERLYVLTSSHEVCVYTLSGREVTRVRVSPSYRALKARGFLYWFDGTNLHRGRKKIPLDLPRPRAIFLPGRGGPWFLEPEGTLLAGRRTIRTPPAKRTRISFLLPGAYSEGLLFLAGNGSFRIIFPQTKRSGRLARIPATETELRVEVELSGEETVLAGVLAVPPAVDLLDLIPPAYREKAEELLLPLLTAFRLIHDGILLSKDLLFRSLSGEGDREELRFPAQILGFGERGLAGEELRAWLKALPDLYRYRGSVYGMREVLKRCVGSRAFLHEAIGWSKTEREGGPFSRLFGRQGNLFLVFVAPEVPPERMALVREMVSRWTPLGTEGKVWPLKRRLVLGEPLALGLNTVLARAELVVGQSRLGRDSRLADGGLCGRLDLRATLGREARI</sequence>
<comment type="caution">
    <text evidence="1">The sequence shown here is derived from an EMBL/GenBank/DDBJ whole genome shotgun (WGS) entry which is preliminary data.</text>
</comment>
<organism evidence="1">
    <name type="scientific">Thermosulfurimonas dismutans</name>
    <dbReference type="NCBI Taxonomy" id="999894"/>
    <lineage>
        <taxon>Bacteria</taxon>
        <taxon>Pseudomonadati</taxon>
        <taxon>Thermodesulfobacteriota</taxon>
        <taxon>Thermodesulfobacteria</taxon>
        <taxon>Thermodesulfobacteriales</taxon>
        <taxon>Thermodesulfobacteriaceae</taxon>
        <taxon>Thermosulfurimonas</taxon>
    </lineage>
</organism>
<proteinExistence type="predicted"/>
<dbReference type="Proteomes" id="UP000886043">
    <property type="component" value="Unassembled WGS sequence"/>
</dbReference>
<reference evidence="1" key="1">
    <citation type="journal article" date="2020" name="mSystems">
        <title>Genome- and Community-Level Interaction Insights into Carbon Utilization and Element Cycling Functions of Hydrothermarchaeota in Hydrothermal Sediment.</title>
        <authorList>
            <person name="Zhou Z."/>
            <person name="Liu Y."/>
            <person name="Xu W."/>
            <person name="Pan J."/>
            <person name="Luo Z.H."/>
            <person name="Li M."/>
        </authorList>
    </citation>
    <scope>NUCLEOTIDE SEQUENCE [LARGE SCALE GENOMIC DNA]</scope>
    <source>
        <strain evidence="1">HyVt-483</strain>
    </source>
</reference>
<gene>
    <name evidence="1" type="ORF">ENJ40_00330</name>
</gene>
<evidence type="ECO:0000313" key="1">
    <source>
        <dbReference type="EMBL" id="HFC96890.1"/>
    </source>
</evidence>
<accession>A0A7C3CEW3</accession>
<dbReference type="AlphaFoldDB" id="A0A7C3CEW3"/>
<dbReference type="EMBL" id="DRMH01000008">
    <property type="protein sequence ID" value="HFC96890.1"/>
    <property type="molecule type" value="Genomic_DNA"/>
</dbReference>
<name>A0A7C3CEW3_9BACT</name>